<accession>J2K0Z5</accession>
<dbReference type="AlphaFoldDB" id="J2K0Z5"/>
<reference evidence="3" key="1">
    <citation type="journal article" date="2012" name="J. Bacteriol.">
        <title>Genome Sequence of Streptomyces auratus Strain AGR0001, a Phoslactomycin-Producing Actinomycete.</title>
        <authorList>
            <person name="Han X."/>
            <person name="Li M."/>
            <person name="Ding Z."/>
            <person name="Zhao J."/>
            <person name="Ji K."/>
            <person name="Wen M."/>
            <person name="Lu T."/>
        </authorList>
    </citation>
    <scope>NUCLEOTIDE SEQUENCE [LARGE SCALE GENOMIC DNA]</scope>
    <source>
        <strain evidence="3">AGR0001</strain>
    </source>
</reference>
<gene>
    <name evidence="3" type="ORF">SU9_15037</name>
</gene>
<dbReference type="RefSeq" id="WP_006604557.1">
    <property type="nucleotide sequence ID" value="NZ_CP072931.1"/>
</dbReference>
<comment type="caution">
    <text evidence="3">The sequence shown here is derived from an EMBL/GenBank/DDBJ whole genome shotgun (WGS) entry which is preliminary data.</text>
</comment>
<keyword evidence="2" id="KW-0812">Transmembrane</keyword>
<dbReference type="EMBL" id="AJGV01000093">
    <property type="protein sequence ID" value="EJJ06080.1"/>
    <property type="molecule type" value="Genomic_DNA"/>
</dbReference>
<name>J2K0Z5_9ACTN</name>
<dbReference type="eggNOG" id="ENOG5031U0I">
    <property type="taxonomic scope" value="Bacteria"/>
</dbReference>
<evidence type="ECO:0000256" key="2">
    <source>
        <dbReference type="SAM" id="Phobius"/>
    </source>
</evidence>
<feature type="region of interest" description="Disordered" evidence="1">
    <location>
        <begin position="61"/>
        <end position="89"/>
    </location>
</feature>
<protein>
    <submittedName>
        <fullName evidence="3">Uncharacterized protein</fullName>
    </submittedName>
</protein>
<feature type="compositionally biased region" description="Pro residues" evidence="1">
    <location>
        <begin position="68"/>
        <end position="82"/>
    </location>
</feature>
<dbReference type="PATRIC" id="fig|1160718.3.peg.3042"/>
<proteinExistence type="predicted"/>
<evidence type="ECO:0000256" key="1">
    <source>
        <dbReference type="SAM" id="MobiDB-lite"/>
    </source>
</evidence>
<dbReference type="STRING" id="1160718.SU9_15037"/>
<feature type="transmembrane region" description="Helical" evidence="2">
    <location>
        <begin position="16"/>
        <end position="35"/>
    </location>
</feature>
<organism evidence="3">
    <name type="scientific">Streptomyces auratus AGR0001</name>
    <dbReference type="NCBI Taxonomy" id="1160718"/>
    <lineage>
        <taxon>Bacteria</taxon>
        <taxon>Bacillati</taxon>
        <taxon>Actinomycetota</taxon>
        <taxon>Actinomycetes</taxon>
        <taxon>Kitasatosporales</taxon>
        <taxon>Streptomycetaceae</taxon>
        <taxon>Streptomyces</taxon>
    </lineage>
</organism>
<sequence length="89" mass="9706">MPRVTEVFGEVSTMQTLWTVVVLLALVALGVLFLARLNAQNTGRMAHHRYADWKRSRRLRRQLRQGGAPPPGAHLAGPPPPSGKAGSDL</sequence>
<keyword evidence="2" id="KW-0472">Membrane</keyword>
<keyword evidence="2" id="KW-1133">Transmembrane helix</keyword>
<dbReference type="HOGENOM" id="CLU_189247_0_0_11"/>
<evidence type="ECO:0000313" key="3">
    <source>
        <dbReference type="EMBL" id="EJJ06080.1"/>
    </source>
</evidence>